<comment type="caution">
    <text evidence="2">The sequence shown here is derived from an EMBL/GenBank/DDBJ whole genome shotgun (WGS) entry which is preliminary data.</text>
</comment>
<gene>
    <name evidence="2" type="ORF">G3M58_89050</name>
</gene>
<reference evidence="2" key="1">
    <citation type="submission" date="2020-01" db="EMBL/GenBank/DDBJ databases">
        <title>Insect and environment-associated Actinomycetes.</title>
        <authorList>
            <person name="Currrie C."/>
            <person name="Chevrette M."/>
            <person name="Carlson C."/>
            <person name="Stubbendieck R."/>
            <person name="Wendt-Pienkowski E."/>
        </authorList>
    </citation>
    <scope>NUCLEOTIDE SEQUENCE</scope>
    <source>
        <strain evidence="2">SID7499</strain>
    </source>
</reference>
<name>A0A6G3XWK6_9ACTN</name>
<sequence>KLDIVGVVVQAPREDPRDTVLPKRPVKTKPKPTPTVTVTVQPNGDLVDGSGKVVGNINETPGGDAAGDAAGDQQGNAQPDNAANDQE</sequence>
<evidence type="ECO:0000313" key="2">
    <source>
        <dbReference type="EMBL" id="NEE22199.1"/>
    </source>
</evidence>
<dbReference type="AlphaFoldDB" id="A0A6G3XWK6"/>
<evidence type="ECO:0000256" key="1">
    <source>
        <dbReference type="SAM" id="MobiDB-lite"/>
    </source>
</evidence>
<protein>
    <submittedName>
        <fullName evidence="2">Rod shape-determining protein MreC</fullName>
    </submittedName>
</protein>
<dbReference type="EMBL" id="JAAGMN010009558">
    <property type="protein sequence ID" value="NEE22199.1"/>
    <property type="molecule type" value="Genomic_DNA"/>
</dbReference>
<accession>A0A6G3XWK6</accession>
<feature type="compositionally biased region" description="Low complexity" evidence="1">
    <location>
        <begin position="62"/>
        <end position="78"/>
    </location>
</feature>
<proteinExistence type="predicted"/>
<organism evidence="2">
    <name type="scientific">Streptomyces sp. SID7499</name>
    <dbReference type="NCBI Taxonomy" id="2706086"/>
    <lineage>
        <taxon>Bacteria</taxon>
        <taxon>Bacillati</taxon>
        <taxon>Actinomycetota</taxon>
        <taxon>Actinomycetes</taxon>
        <taxon>Kitasatosporales</taxon>
        <taxon>Streptomycetaceae</taxon>
        <taxon>Streptomyces</taxon>
    </lineage>
</organism>
<feature type="non-terminal residue" evidence="2">
    <location>
        <position position="1"/>
    </location>
</feature>
<feature type="region of interest" description="Disordered" evidence="1">
    <location>
        <begin position="13"/>
        <end position="87"/>
    </location>
</feature>